<reference evidence="10" key="1">
    <citation type="submission" date="2021-03" db="EMBL/GenBank/DDBJ databases">
        <title>Bacillus suaedae sp. nov., isolated from Suaeda aralocaspica.</title>
        <authorList>
            <person name="Lei R.F.R."/>
        </authorList>
    </citation>
    <scope>NUCLEOTIDE SEQUENCE</scope>
    <source>
        <strain evidence="10">YZJH907-2</strain>
    </source>
</reference>
<evidence type="ECO:0000313" key="10">
    <source>
        <dbReference type="EMBL" id="MBP3950563.1"/>
    </source>
</evidence>
<comment type="cofactor">
    <cofactor evidence="8">
        <name>Zn(2+)</name>
        <dbReference type="ChEBI" id="CHEBI:29105"/>
    </cofactor>
</comment>
<dbReference type="AlphaFoldDB" id="A0A941APX3"/>
<evidence type="ECO:0000259" key="9">
    <source>
        <dbReference type="PROSITE" id="PS50970"/>
    </source>
</evidence>
<dbReference type="Proteomes" id="UP000678228">
    <property type="component" value="Unassembled WGS sequence"/>
</dbReference>
<keyword evidence="6" id="KW-0274">FAD</keyword>
<dbReference type="InterPro" id="IPR036589">
    <property type="entry name" value="HCY_dom_sf"/>
</dbReference>
<dbReference type="PANTHER" id="PTHR11103">
    <property type="entry name" value="SLR1189 PROTEIN"/>
    <property type="match status" value="1"/>
</dbReference>
<feature type="binding site" evidence="8">
    <location>
        <position position="202"/>
    </location>
    <ligand>
        <name>Zn(2+)</name>
        <dbReference type="ChEBI" id="CHEBI:29105"/>
    </ligand>
</feature>
<dbReference type="GO" id="GO:0046872">
    <property type="term" value="F:metal ion binding"/>
    <property type="evidence" value="ECO:0007669"/>
    <property type="project" value="UniProtKB-KW"/>
</dbReference>
<keyword evidence="8" id="KW-0862">Zinc</keyword>
<dbReference type="GO" id="GO:0008168">
    <property type="term" value="F:methyltransferase activity"/>
    <property type="evidence" value="ECO:0007669"/>
    <property type="project" value="UniProtKB-UniRule"/>
</dbReference>
<dbReference type="Pfam" id="PF02574">
    <property type="entry name" value="S-methyl_trans"/>
    <property type="match status" value="1"/>
</dbReference>
<dbReference type="EC" id="2.1.1.10" evidence="10"/>
<feature type="binding site" evidence="8">
    <location>
        <position position="267"/>
    </location>
    <ligand>
        <name>Zn(2+)</name>
        <dbReference type="ChEBI" id="CHEBI:29105"/>
    </ligand>
</feature>
<dbReference type="EMBL" id="JAGKSQ010000002">
    <property type="protein sequence ID" value="MBP3950563.1"/>
    <property type="molecule type" value="Genomic_DNA"/>
</dbReference>
<dbReference type="CDD" id="cd00537">
    <property type="entry name" value="MTHFR"/>
    <property type="match status" value="1"/>
</dbReference>
<dbReference type="NCBIfam" id="NF006396">
    <property type="entry name" value="PRK08645.1"/>
    <property type="match status" value="1"/>
</dbReference>
<evidence type="ECO:0000256" key="1">
    <source>
        <dbReference type="ARBA" id="ARBA00001974"/>
    </source>
</evidence>
<keyword evidence="11" id="KW-1185">Reference proteome</keyword>
<dbReference type="PROSITE" id="PS50970">
    <property type="entry name" value="HCY"/>
    <property type="match status" value="1"/>
</dbReference>
<evidence type="ECO:0000256" key="8">
    <source>
        <dbReference type="PROSITE-ProRule" id="PRU00333"/>
    </source>
</evidence>
<organism evidence="10 11">
    <name type="scientific">Halalkalibacter suaedae</name>
    <dbReference type="NCBI Taxonomy" id="2822140"/>
    <lineage>
        <taxon>Bacteria</taxon>
        <taxon>Bacillati</taxon>
        <taxon>Bacillota</taxon>
        <taxon>Bacilli</taxon>
        <taxon>Bacillales</taxon>
        <taxon>Bacillaceae</taxon>
        <taxon>Halalkalibacter</taxon>
    </lineage>
</organism>
<dbReference type="GO" id="GO:0006555">
    <property type="term" value="P:methionine metabolic process"/>
    <property type="evidence" value="ECO:0007669"/>
    <property type="project" value="InterPro"/>
</dbReference>
<dbReference type="Pfam" id="PF02219">
    <property type="entry name" value="MTHFR"/>
    <property type="match status" value="1"/>
</dbReference>
<evidence type="ECO:0000256" key="3">
    <source>
        <dbReference type="ARBA" id="ARBA00022603"/>
    </source>
</evidence>
<dbReference type="GO" id="GO:0004489">
    <property type="term" value="F:methylenetetrahydrofolate reductase [NAD(P)H] activity"/>
    <property type="evidence" value="ECO:0007669"/>
    <property type="project" value="UniProtKB-EC"/>
</dbReference>
<dbReference type="InterPro" id="IPR003726">
    <property type="entry name" value="HCY_dom"/>
</dbReference>
<dbReference type="InterPro" id="IPR029041">
    <property type="entry name" value="FAD-linked_oxidoreductase-like"/>
</dbReference>
<feature type="binding site" evidence="8">
    <location>
        <position position="268"/>
    </location>
    <ligand>
        <name>Zn(2+)</name>
        <dbReference type="ChEBI" id="CHEBI:29105"/>
    </ligand>
</feature>
<evidence type="ECO:0000256" key="2">
    <source>
        <dbReference type="ARBA" id="ARBA00004777"/>
    </source>
</evidence>
<dbReference type="GO" id="GO:0032259">
    <property type="term" value="P:methylation"/>
    <property type="evidence" value="ECO:0007669"/>
    <property type="project" value="UniProtKB-KW"/>
</dbReference>
<feature type="domain" description="Hcy-binding" evidence="9">
    <location>
        <begin position="1"/>
        <end position="282"/>
    </location>
</feature>
<sequence>MKNFLERLATEILIGDGAMGTVLYEQGIDQCFEEINLTKPDKIIDVHLQYIQAGADVIQTNTYAANRLKLEKYGLIDKVPEINRKAVELAQQAATEATYIFGTVGGIRRFHLEEWELEVIEEAFKEQIEVLVAAGVDGLLLETFYDLEEAIMAVTLARRLTDLPIVMNISLGEVGVLNGGIAVSDAFDQLYLSGADIVGLNCRMGPFHMLRSFETIPLPAKGYFSAFPNASLPDYRDGRVFYQSNADYFESMGRKFVEQGVRFLGGCCGTTPAHIEAFAQVKATEKPVTNKIVRPIVFTTLESQVTKRNQKPLTEIIKVKKSVIVELDPPKKLNTVKFMQGAQALKNAGVDAVTMADNSLASPRVDNLALGSMIKSQGVRPLVHITCRDRNLIGLQSHLMGLHALGIDDVLAITGDPTKVGDFPGATSVYDLTSFQLIQFIKQLNEGLSFSGKELGQKASFSIGAAFNPNVRHLDKAVQRMEKKIESGADYFMTQPMYSADQIEALYHETKHIEQPIYIGIMPLTGTRNAEFLHNEVPGIKLTDDIRQAMAACGENRDAATLEGLTIAKSLIDTALTYFNGIYLITPFLRYEMTVELTNYIHAQKLSLQN</sequence>
<proteinExistence type="predicted"/>
<evidence type="ECO:0000256" key="4">
    <source>
        <dbReference type="ARBA" id="ARBA00022630"/>
    </source>
</evidence>
<dbReference type="InterPro" id="IPR003171">
    <property type="entry name" value="Mehydrof_redctse-like"/>
</dbReference>
<comment type="caution">
    <text evidence="10">The sequence shown here is derived from an EMBL/GenBank/DDBJ whole genome shotgun (WGS) entry which is preliminary data.</text>
</comment>
<evidence type="ECO:0000256" key="5">
    <source>
        <dbReference type="ARBA" id="ARBA00022679"/>
    </source>
</evidence>
<evidence type="ECO:0000256" key="6">
    <source>
        <dbReference type="ARBA" id="ARBA00022827"/>
    </source>
</evidence>
<evidence type="ECO:0000256" key="7">
    <source>
        <dbReference type="ARBA" id="ARBA00023002"/>
    </source>
</evidence>
<keyword evidence="8" id="KW-0479">Metal-binding</keyword>
<dbReference type="FunFam" id="3.20.20.220:FF:000007">
    <property type="entry name" value="Bifunctional homocysteine S-methyltransferase/methylenetetrahydrofolate reductase"/>
    <property type="match status" value="1"/>
</dbReference>
<keyword evidence="4" id="KW-0285">Flavoprotein</keyword>
<keyword evidence="5 8" id="KW-0808">Transferase</keyword>
<comment type="cofactor">
    <cofactor evidence="1">
        <name>FAD</name>
        <dbReference type="ChEBI" id="CHEBI:57692"/>
    </cofactor>
</comment>
<protein>
    <submittedName>
        <fullName evidence="10">Bifunctional homocysteine S-methyltransferase/methylenetetrahydrofolate reductase</fullName>
        <ecNumber evidence="10">1.5.1.20</ecNumber>
        <ecNumber evidence="10">2.1.1.10</ecNumber>
    </submittedName>
</protein>
<dbReference type="Gene3D" id="3.20.20.220">
    <property type="match status" value="1"/>
</dbReference>
<accession>A0A941APX3</accession>
<keyword evidence="3 8" id="KW-0489">Methyltransferase</keyword>
<gene>
    <name evidence="10" type="ORF">J7W16_05405</name>
</gene>
<evidence type="ECO:0000313" key="11">
    <source>
        <dbReference type="Proteomes" id="UP000678228"/>
    </source>
</evidence>
<name>A0A941APX3_9BACI</name>
<dbReference type="PANTHER" id="PTHR11103:SF18">
    <property type="entry name" value="SLR1189 PROTEIN"/>
    <property type="match status" value="1"/>
</dbReference>
<keyword evidence="7 10" id="KW-0560">Oxidoreductase</keyword>
<comment type="pathway">
    <text evidence="2">One-carbon metabolism; tetrahydrofolate interconversion.</text>
</comment>
<dbReference type="Gene3D" id="3.20.20.330">
    <property type="entry name" value="Homocysteine-binding-like domain"/>
    <property type="match status" value="1"/>
</dbReference>
<dbReference type="SUPFAM" id="SSF82282">
    <property type="entry name" value="Homocysteine S-methyltransferase"/>
    <property type="match status" value="1"/>
</dbReference>
<dbReference type="SUPFAM" id="SSF51730">
    <property type="entry name" value="FAD-linked oxidoreductase"/>
    <property type="match status" value="1"/>
</dbReference>
<dbReference type="RefSeq" id="WP_210596230.1">
    <property type="nucleotide sequence ID" value="NZ_JAGKSQ010000002.1"/>
</dbReference>
<dbReference type="EC" id="1.5.1.20" evidence="10"/>